<feature type="transmembrane region" description="Helical" evidence="8">
    <location>
        <begin position="595"/>
        <end position="616"/>
    </location>
</feature>
<dbReference type="AlphaFoldDB" id="A0A9D4NSG4"/>
<feature type="transmembrane region" description="Helical" evidence="8">
    <location>
        <begin position="570"/>
        <end position="588"/>
    </location>
</feature>
<feature type="transmembrane region" description="Helical" evidence="8">
    <location>
        <begin position="448"/>
        <end position="465"/>
    </location>
</feature>
<dbReference type="GO" id="GO:0016020">
    <property type="term" value="C:membrane"/>
    <property type="evidence" value="ECO:0007669"/>
    <property type="project" value="UniProtKB-SubCell"/>
</dbReference>
<dbReference type="Proteomes" id="UP000828236">
    <property type="component" value="Unassembled WGS sequence"/>
</dbReference>
<proteinExistence type="inferred from homology"/>
<feature type="transmembrane region" description="Helical" evidence="8">
    <location>
        <begin position="477"/>
        <end position="497"/>
    </location>
</feature>
<reference evidence="10" key="1">
    <citation type="submission" date="2020-06" db="EMBL/GenBank/DDBJ databases">
        <authorList>
            <person name="Ji K."/>
            <person name="Li J."/>
        </authorList>
    </citation>
    <scope>NUCLEOTIDE SEQUENCE</scope>
    <source>
        <strain evidence="10">JKM2019</strain>
        <tissue evidence="10">Whole body</tissue>
    </source>
</reference>
<evidence type="ECO:0000256" key="5">
    <source>
        <dbReference type="ARBA" id="ARBA00022989"/>
    </source>
</evidence>
<evidence type="ECO:0000256" key="2">
    <source>
        <dbReference type="ARBA" id="ARBA00010666"/>
    </source>
</evidence>
<gene>
    <name evidence="10" type="ORF">HUG17_8843</name>
</gene>
<dbReference type="PANTHER" id="PTHR13533:SF1">
    <property type="entry name" value="N-ACETYLNEURAMINATE 9-O-ACETYLTRANSFERASE"/>
    <property type="match status" value="1"/>
</dbReference>
<keyword evidence="7" id="KW-0325">Glycoprotein</keyword>
<dbReference type="OrthoDB" id="1932925at2759"/>
<evidence type="ECO:0000256" key="1">
    <source>
        <dbReference type="ARBA" id="ARBA00004141"/>
    </source>
</evidence>
<accession>A0A9D4NSG4</accession>
<comment type="caution">
    <text evidence="10">The sequence shown here is derived from an EMBL/GenBank/DDBJ whole genome shotgun (WGS) entry which is preliminary data.</text>
</comment>
<name>A0A9D4NSG4_DERFA</name>
<dbReference type="Pfam" id="PF07779">
    <property type="entry name" value="Cas1_AcylT"/>
    <property type="match status" value="1"/>
</dbReference>
<protein>
    <submittedName>
        <fullName evidence="10">Cas1 domain-containing protein</fullName>
    </submittedName>
</protein>
<feature type="transmembrane region" description="Helical" evidence="8">
    <location>
        <begin position="344"/>
        <end position="363"/>
    </location>
</feature>
<feature type="transmembrane region" description="Helical" evidence="8">
    <location>
        <begin position="684"/>
        <end position="702"/>
    </location>
</feature>
<evidence type="ECO:0000256" key="8">
    <source>
        <dbReference type="SAM" id="Phobius"/>
    </source>
</evidence>
<evidence type="ECO:0000259" key="9">
    <source>
        <dbReference type="Pfam" id="PF07779"/>
    </source>
</evidence>
<feature type="transmembrane region" description="Helical" evidence="8">
    <location>
        <begin position="722"/>
        <end position="744"/>
    </location>
</feature>
<reference evidence="10" key="2">
    <citation type="journal article" date="2021" name="World Allergy Organ. J.">
        <title>Chromosome-level assembly of Dermatophagoides farinae genome and transcriptome reveals two novel allergens Der f 37 and Der f 39.</title>
        <authorList>
            <person name="Chen J."/>
            <person name="Cai Z."/>
            <person name="Fan D."/>
            <person name="Hu J."/>
            <person name="Hou Y."/>
            <person name="He Y."/>
            <person name="Zhang Z."/>
            <person name="Zhao Z."/>
            <person name="Gao P."/>
            <person name="Hu W."/>
            <person name="Sun J."/>
            <person name="Li J."/>
            <person name="Ji K."/>
        </authorList>
    </citation>
    <scope>NUCLEOTIDE SEQUENCE</scope>
    <source>
        <strain evidence="10">JKM2019</strain>
    </source>
</reference>
<keyword evidence="6 8" id="KW-0472">Membrane</keyword>
<dbReference type="PANTHER" id="PTHR13533">
    <property type="entry name" value="N-ACETYLNEURAMINATE 9-O-ACETYLTRANSFERASE"/>
    <property type="match status" value="1"/>
</dbReference>
<dbReference type="GO" id="GO:0005794">
    <property type="term" value="C:Golgi apparatus"/>
    <property type="evidence" value="ECO:0007669"/>
    <property type="project" value="UniProtKB-ARBA"/>
</dbReference>
<dbReference type="GO" id="GO:0005975">
    <property type="term" value="P:carbohydrate metabolic process"/>
    <property type="evidence" value="ECO:0007669"/>
    <property type="project" value="UniProtKB-ARBA"/>
</dbReference>
<keyword evidence="4 8" id="KW-0812">Transmembrane</keyword>
<feature type="domain" description="Cas1p 10 TM acyl transferase" evidence="9">
    <location>
        <begin position="325"/>
        <end position="858"/>
    </location>
</feature>
<evidence type="ECO:0000256" key="4">
    <source>
        <dbReference type="ARBA" id="ARBA00022692"/>
    </source>
</evidence>
<feature type="transmembrane region" description="Helical" evidence="8">
    <location>
        <begin position="631"/>
        <end position="655"/>
    </location>
</feature>
<dbReference type="GO" id="GO:0016740">
    <property type="term" value="F:transferase activity"/>
    <property type="evidence" value="ECO:0007669"/>
    <property type="project" value="UniProtKB-KW"/>
</dbReference>
<feature type="transmembrane region" description="Helical" evidence="8">
    <location>
        <begin position="545"/>
        <end position="564"/>
    </location>
</feature>
<feature type="transmembrane region" description="Helical" evidence="8">
    <location>
        <begin position="779"/>
        <end position="801"/>
    </location>
</feature>
<comment type="similarity">
    <text evidence="2">Belongs to the PC-esterase family. CASD1 subfamily.</text>
</comment>
<evidence type="ECO:0000256" key="7">
    <source>
        <dbReference type="ARBA" id="ARBA00023180"/>
    </source>
</evidence>
<evidence type="ECO:0000256" key="6">
    <source>
        <dbReference type="ARBA" id="ARBA00023136"/>
    </source>
</evidence>
<dbReference type="InterPro" id="IPR012419">
    <property type="entry name" value="Cas1_AcylTrans_dom"/>
</dbReference>
<organism evidence="10">
    <name type="scientific">Dermatophagoides farinae</name>
    <name type="common">American house dust mite</name>
    <dbReference type="NCBI Taxonomy" id="6954"/>
    <lineage>
        <taxon>Eukaryota</taxon>
        <taxon>Metazoa</taxon>
        <taxon>Ecdysozoa</taxon>
        <taxon>Arthropoda</taxon>
        <taxon>Chelicerata</taxon>
        <taxon>Arachnida</taxon>
        <taxon>Acari</taxon>
        <taxon>Acariformes</taxon>
        <taxon>Sarcoptiformes</taxon>
        <taxon>Astigmata</taxon>
        <taxon>Psoroptidia</taxon>
        <taxon>Analgoidea</taxon>
        <taxon>Pyroglyphidae</taxon>
        <taxon>Dermatophagoidinae</taxon>
        <taxon>Dermatophagoides</taxon>
    </lineage>
</organism>
<evidence type="ECO:0000256" key="3">
    <source>
        <dbReference type="ARBA" id="ARBA00022679"/>
    </source>
</evidence>
<keyword evidence="3" id="KW-0808">Transferase</keyword>
<evidence type="ECO:0000313" key="10">
    <source>
        <dbReference type="EMBL" id="KAH7637739.1"/>
    </source>
</evidence>
<sequence>MKSEIFTYGFSDHWMIRNLLSSNNIKKVAFLLTFILIGYHGVLHLTSGVKSCKWLLSDGSFHGFGSYRVWQPYGCMLHTYSKIDTRMCLKYIAYWGGRNHIVFMGDARIHQLYEQFVQSIGVDPPPSSTTTTTTIDHHFGDSGYQDKDLNLNIRFLWRPVVNRSMIDQCKHWSSIKDHLKPNIVIMGSATNSIRSSNGSVEALEFYHKNLTIMLPCMEALNRTTRFLWVLQDPIKQQHSGFLRKEKPKTTMITNEQIDLYNKAAMEALRFAKANTVHVWSSARLVAQGFSGEDPINGSNDELRIDPHSLRFSIQILLNLYCNDHMNYNDGTCCSDPEKITAIQCVVLMVFTMIIVISATIYIYSRYFSRQNYFRLRRRQYKWTRLKNDDCEFELIEVNGIFDNNNTEINNNHNDDQQNNDTEEVRIITNQEQQSSTNEKNVPVMKRDLFFPLARLGIIMLYFYLCDRTNFFMKENKYFTRPNFLLPIAYVFALGLFFTDESSKTNVLHTDQTNEMKGWMQLVILAYHYTGASQVLPIYMSVRLLVSLYLFLSGYGHFTYFYTTGDVSFTRFWKVIFRLNFLAVCLCLCMNRPYQFYYFVPLVTFWFIIMFTTFKIIPHVSTQSAESNSSHYFYLVLKIVTLFAIVSLLYTSEVFFENIFLIRPWKALFVTTDDSIKEWWFRWKIDRYSVLFGMVTAFGLQMLRKHQLIWENDTYPYLFTFRISIFTIFAALIGLIFYIALTFICNNKSECNELHPYVSFVPIISFIILRNTSKWFRSRFSLLFAWFGRISLELFLCQYHIWLAADTHGILVLIPGYPVLNVVITSFIFISIAHDIHIITDCIVHCLITNDWRHTLRNLSIICLILLPVGIKDGMF</sequence>
<comment type="subcellular location">
    <subcellularLocation>
        <location evidence="1">Membrane</location>
        <topology evidence="1">Multi-pass membrane protein</topology>
    </subcellularLocation>
</comment>
<dbReference type="EMBL" id="SDOV01000008">
    <property type="protein sequence ID" value="KAH7637739.1"/>
    <property type="molecule type" value="Genomic_DNA"/>
</dbReference>
<keyword evidence="5 8" id="KW-1133">Transmembrane helix</keyword>
<feature type="transmembrane region" description="Helical" evidence="8">
    <location>
        <begin position="807"/>
        <end position="829"/>
    </location>
</feature>